<gene>
    <name evidence="1" type="primary">MUC4</name>
</gene>
<reference evidence="1" key="2">
    <citation type="submission" date="2016-06" db="EMBL/GenBank/DDBJ databases">
        <title>The genome of a short-lived fish provides insights into sex chromosome evolution and the genetic control of aging.</title>
        <authorList>
            <person name="Reichwald K."/>
            <person name="Felder M."/>
            <person name="Petzold A."/>
            <person name="Koch P."/>
            <person name="Groth M."/>
            <person name="Platzer M."/>
        </authorList>
    </citation>
    <scope>NUCLEOTIDE SEQUENCE</scope>
    <source>
        <tissue evidence="1">Brain</tissue>
    </source>
</reference>
<evidence type="ECO:0000313" key="1">
    <source>
        <dbReference type="EMBL" id="SBR86973.1"/>
    </source>
</evidence>
<name>A0A1A8Q0H4_9TELE</name>
<dbReference type="EMBL" id="HAEG01010379">
    <property type="protein sequence ID" value="SBR86973.1"/>
    <property type="molecule type" value="Transcribed_RNA"/>
</dbReference>
<feature type="non-terminal residue" evidence="1">
    <location>
        <position position="1"/>
    </location>
</feature>
<sequence length="68" mass="7536">ARLHSGKVQPSTFQLLRPVSAVRDPQQPSDHRQRHTQAAPPIICPTNITNNTSLCCLMTPIYLSLSDI</sequence>
<proteinExistence type="predicted"/>
<accession>A0A1A8Q0H4</accession>
<organism evidence="1">
    <name type="scientific">Nothobranchius pienaari</name>
    <dbReference type="NCBI Taxonomy" id="704102"/>
    <lineage>
        <taxon>Eukaryota</taxon>
        <taxon>Metazoa</taxon>
        <taxon>Chordata</taxon>
        <taxon>Craniata</taxon>
        <taxon>Vertebrata</taxon>
        <taxon>Euteleostomi</taxon>
        <taxon>Actinopterygii</taxon>
        <taxon>Neopterygii</taxon>
        <taxon>Teleostei</taxon>
        <taxon>Neoteleostei</taxon>
        <taxon>Acanthomorphata</taxon>
        <taxon>Ovalentaria</taxon>
        <taxon>Atherinomorphae</taxon>
        <taxon>Cyprinodontiformes</taxon>
        <taxon>Nothobranchiidae</taxon>
        <taxon>Nothobranchius</taxon>
    </lineage>
</organism>
<reference evidence="1" key="1">
    <citation type="submission" date="2016-05" db="EMBL/GenBank/DDBJ databases">
        <authorList>
            <person name="Lavstsen T."/>
            <person name="Jespersen J.S."/>
        </authorList>
    </citation>
    <scope>NUCLEOTIDE SEQUENCE</scope>
    <source>
        <tissue evidence="1">Brain</tissue>
    </source>
</reference>
<dbReference type="AlphaFoldDB" id="A0A1A8Q0H4"/>
<protein>
    <submittedName>
        <fullName evidence="1">Mucin 4, cell surface associated</fullName>
    </submittedName>
</protein>